<dbReference type="OrthoDB" id="428974at2759"/>
<reference evidence="1" key="1">
    <citation type="submission" date="2020-03" db="EMBL/GenBank/DDBJ databases">
        <authorList>
            <person name="Chebbi M.A."/>
            <person name="Drezen J.M."/>
        </authorList>
    </citation>
    <scope>NUCLEOTIDE SEQUENCE</scope>
    <source>
        <tissue evidence="1">Whole body</tissue>
    </source>
</reference>
<gene>
    <name evidence="1" type="ORF">G9C98_001560</name>
</gene>
<evidence type="ECO:0000313" key="2">
    <source>
        <dbReference type="Proteomes" id="UP000729913"/>
    </source>
</evidence>
<dbReference type="AlphaFoldDB" id="A0A8J5UT91"/>
<keyword evidence="2" id="KW-1185">Reference proteome</keyword>
<protein>
    <submittedName>
        <fullName evidence="1">Uncharacterized protein</fullName>
    </submittedName>
</protein>
<dbReference type="Proteomes" id="UP000729913">
    <property type="component" value="Unassembled WGS sequence"/>
</dbReference>
<accession>A0A8J5UT91</accession>
<evidence type="ECO:0000313" key="1">
    <source>
        <dbReference type="EMBL" id="KAG8035070.1"/>
    </source>
</evidence>
<reference evidence="1" key="2">
    <citation type="submission" date="2021-04" db="EMBL/GenBank/DDBJ databases">
        <title>Genome-wide patterns of bracovirus chromosomal integration into multiple host tissues during parasitism.</title>
        <authorList>
            <person name="Chebbi M.A.C."/>
        </authorList>
    </citation>
    <scope>NUCLEOTIDE SEQUENCE</scope>
    <source>
        <tissue evidence="1">Whole body</tissue>
    </source>
</reference>
<comment type="caution">
    <text evidence="1">The sequence shown here is derived from an EMBL/GenBank/DDBJ whole genome shotgun (WGS) entry which is preliminary data.</text>
</comment>
<organism evidence="1 2">
    <name type="scientific">Cotesia typhae</name>
    <dbReference type="NCBI Taxonomy" id="2053667"/>
    <lineage>
        <taxon>Eukaryota</taxon>
        <taxon>Metazoa</taxon>
        <taxon>Ecdysozoa</taxon>
        <taxon>Arthropoda</taxon>
        <taxon>Hexapoda</taxon>
        <taxon>Insecta</taxon>
        <taxon>Pterygota</taxon>
        <taxon>Neoptera</taxon>
        <taxon>Endopterygota</taxon>
        <taxon>Hymenoptera</taxon>
        <taxon>Apocrita</taxon>
        <taxon>Ichneumonoidea</taxon>
        <taxon>Braconidae</taxon>
        <taxon>Microgastrinae</taxon>
        <taxon>Cotesia</taxon>
    </lineage>
</organism>
<dbReference type="EMBL" id="JAAOIC020000064">
    <property type="protein sequence ID" value="KAG8035070.1"/>
    <property type="molecule type" value="Genomic_DNA"/>
</dbReference>
<sequence>MFVAKAAKTSWSAETLRVKETISRYLPEHQQFTPEVLLKALPNLKYIIDLTNTTRYYDKQEFLKLGLMYKKVPVEGKRVPIQREILR</sequence>
<name>A0A8J5UT91_9HYME</name>
<proteinExistence type="predicted"/>